<reference evidence="1" key="1">
    <citation type="journal article" date="2022" name="bioRxiv">
        <title>Sequencing and chromosome-scale assembly of the giantPleurodeles waltlgenome.</title>
        <authorList>
            <person name="Brown T."/>
            <person name="Elewa A."/>
            <person name="Iarovenko S."/>
            <person name="Subramanian E."/>
            <person name="Araus A.J."/>
            <person name="Petzold A."/>
            <person name="Susuki M."/>
            <person name="Suzuki K.-i.T."/>
            <person name="Hayashi T."/>
            <person name="Toyoda A."/>
            <person name="Oliveira C."/>
            <person name="Osipova E."/>
            <person name="Leigh N.D."/>
            <person name="Simon A."/>
            <person name="Yun M.H."/>
        </authorList>
    </citation>
    <scope>NUCLEOTIDE SEQUENCE</scope>
    <source>
        <strain evidence="1">20211129_DDA</strain>
        <tissue evidence="1">Liver</tissue>
    </source>
</reference>
<accession>A0AAV7VCL2</accession>
<dbReference type="AlphaFoldDB" id="A0AAV7VCL2"/>
<evidence type="ECO:0000313" key="2">
    <source>
        <dbReference type="Proteomes" id="UP001066276"/>
    </source>
</evidence>
<dbReference type="Proteomes" id="UP001066276">
    <property type="component" value="Chromosome 2_1"/>
</dbReference>
<protein>
    <submittedName>
        <fullName evidence="1">Uncharacterized protein</fullName>
    </submittedName>
</protein>
<sequence length="86" mass="9145">MGAVTLLQPASIRGGSAVGTGGCCMLDQEVALAGTGCSGVTRTGHKIIVGPHRNVSSIHWAQLSCVWTWAPWTRRRACLSLLFPPW</sequence>
<comment type="caution">
    <text evidence="1">The sequence shown here is derived from an EMBL/GenBank/DDBJ whole genome shotgun (WGS) entry which is preliminary data.</text>
</comment>
<name>A0AAV7VCL2_PLEWA</name>
<organism evidence="1 2">
    <name type="scientific">Pleurodeles waltl</name>
    <name type="common">Iberian ribbed newt</name>
    <dbReference type="NCBI Taxonomy" id="8319"/>
    <lineage>
        <taxon>Eukaryota</taxon>
        <taxon>Metazoa</taxon>
        <taxon>Chordata</taxon>
        <taxon>Craniata</taxon>
        <taxon>Vertebrata</taxon>
        <taxon>Euteleostomi</taxon>
        <taxon>Amphibia</taxon>
        <taxon>Batrachia</taxon>
        <taxon>Caudata</taxon>
        <taxon>Salamandroidea</taxon>
        <taxon>Salamandridae</taxon>
        <taxon>Pleurodelinae</taxon>
        <taxon>Pleurodeles</taxon>
    </lineage>
</organism>
<evidence type="ECO:0000313" key="1">
    <source>
        <dbReference type="EMBL" id="KAJ1198621.1"/>
    </source>
</evidence>
<keyword evidence="2" id="KW-1185">Reference proteome</keyword>
<proteinExistence type="predicted"/>
<dbReference type="EMBL" id="JANPWB010000003">
    <property type="protein sequence ID" value="KAJ1198621.1"/>
    <property type="molecule type" value="Genomic_DNA"/>
</dbReference>
<gene>
    <name evidence="1" type="ORF">NDU88_002460</name>
</gene>